<evidence type="ECO:0000256" key="1">
    <source>
        <dbReference type="SAM" id="MobiDB-lite"/>
    </source>
</evidence>
<reference evidence="2 3" key="1">
    <citation type="submission" date="2020-06" db="EMBL/GenBank/DDBJ databases">
        <authorList>
            <person name="Li R."/>
            <person name="Bekaert M."/>
        </authorList>
    </citation>
    <scope>NUCLEOTIDE SEQUENCE [LARGE SCALE GENOMIC DNA]</scope>
    <source>
        <strain evidence="3">wild</strain>
    </source>
</reference>
<feature type="region of interest" description="Disordered" evidence="1">
    <location>
        <begin position="35"/>
        <end position="61"/>
    </location>
</feature>
<name>A0A6J8E0E5_MYTCO</name>
<organism evidence="2 3">
    <name type="scientific">Mytilus coruscus</name>
    <name type="common">Sea mussel</name>
    <dbReference type="NCBI Taxonomy" id="42192"/>
    <lineage>
        <taxon>Eukaryota</taxon>
        <taxon>Metazoa</taxon>
        <taxon>Spiralia</taxon>
        <taxon>Lophotrochozoa</taxon>
        <taxon>Mollusca</taxon>
        <taxon>Bivalvia</taxon>
        <taxon>Autobranchia</taxon>
        <taxon>Pteriomorphia</taxon>
        <taxon>Mytilida</taxon>
        <taxon>Mytiloidea</taxon>
        <taxon>Mytilidae</taxon>
        <taxon>Mytilinae</taxon>
        <taxon>Mytilus</taxon>
    </lineage>
</organism>
<dbReference type="Proteomes" id="UP000507470">
    <property type="component" value="Unassembled WGS sequence"/>
</dbReference>
<evidence type="ECO:0000313" key="2">
    <source>
        <dbReference type="EMBL" id="CAC5412491.1"/>
    </source>
</evidence>
<accession>A0A6J8E0E5</accession>
<sequence>MERCLKILSFHLDSVADIDSLKCEGRKSYFEDISSKVDIPDTDSTETEEQEDEQQDEPDEVKKYLSKSIINTGGGHRSYELHWICLSGAWMPKGVCLANGLERHILKGSHQYVKPAGTDVVKQMWVDKCNNIGSEYKSVIDQSVISGSEDDSVVEGWALKKLKNC</sequence>
<evidence type="ECO:0000313" key="3">
    <source>
        <dbReference type="Proteomes" id="UP000507470"/>
    </source>
</evidence>
<dbReference type="EMBL" id="CACVKT020008030">
    <property type="protein sequence ID" value="CAC5412491.1"/>
    <property type="molecule type" value="Genomic_DNA"/>
</dbReference>
<keyword evidence="3" id="KW-1185">Reference proteome</keyword>
<protein>
    <submittedName>
        <fullName evidence="2">Uncharacterized protein</fullName>
    </submittedName>
</protein>
<proteinExistence type="predicted"/>
<feature type="compositionally biased region" description="Acidic residues" evidence="1">
    <location>
        <begin position="40"/>
        <end position="59"/>
    </location>
</feature>
<gene>
    <name evidence="2" type="ORF">MCOR_45465</name>
</gene>
<dbReference type="AlphaFoldDB" id="A0A6J8E0E5"/>